<dbReference type="AlphaFoldDB" id="A0A7X1KM45"/>
<organism evidence="2 3">
    <name type="scientific">Novosphingobium flavum</name>
    <dbReference type="NCBI Taxonomy" id="1778672"/>
    <lineage>
        <taxon>Bacteria</taxon>
        <taxon>Pseudomonadati</taxon>
        <taxon>Pseudomonadota</taxon>
        <taxon>Alphaproteobacteria</taxon>
        <taxon>Sphingomonadales</taxon>
        <taxon>Sphingomonadaceae</taxon>
        <taxon>Novosphingobium</taxon>
    </lineage>
</organism>
<name>A0A7X1KM45_9SPHN</name>
<feature type="transmembrane region" description="Helical" evidence="1">
    <location>
        <begin position="36"/>
        <end position="57"/>
    </location>
</feature>
<feature type="transmembrane region" description="Helical" evidence="1">
    <location>
        <begin position="69"/>
        <end position="88"/>
    </location>
</feature>
<proteinExistence type="predicted"/>
<sequence>MSAFLFAFLAVLVCGIGARDQSLVAGVTRVQGQRPLLLLTALAAAAATTAFAGWAATRLVADMVPAARILFAAMALVLAGLEILVLRAPRQPEEPTGSLFAAFVVLAAQQITDGARFLILAIAVATAMPLTAALGGGMASMAMVSAGWLRPDLVAARPVRLVRRLAGTVLVLIGLWLGLAQLIG</sequence>
<dbReference type="RefSeq" id="WP_185664217.1">
    <property type="nucleotide sequence ID" value="NZ_JACLAW010000007.1"/>
</dbReference>
<accession>A0A7X1KM45</accession>
<dbReference type="EMBL" id="JACLAW010000007">
    <property type="protein sequence ID" value="MBC2665910.1"/>
    <property type="molecule type" value="Genomic_DNA"/>
</dbReference>
<gene>
    <name evidence="2" type="ORF">H7F51_10270</name>
</gene>
<reference evidence="2 3" key="1">
    <citation type="submission" date="2020-08" db="EMBL/GenBank/DDBJ databases">
        <title>The genome sequence of type strain Novosphingobium flavum NBRC 111647.</title>
        <authorList>
            <person name="Liu Y."/>
        </authorList>
    </citation>
    <scope>NUCLEOTIDE SEQUENCE [LARGE SCALE GENOMIC DNA]</scope>
    <source>
        <strain evidence="2 3">NBRC 111647</strain>
    </source>
</reference>
<keyword evidence="1" id="KW-0472">Membrane</keyword>
<comment type="caution">
    <text evidence="2">The sequence shown here is derived from an EMBL/GenBank/DDBJ whole genome shotgun (WGS) entry which is preliminary data.</text>
</comment>
<evidence type="ECO:0000313" key="2">
    <source>
        <dbReference type="EMBL" id="MBC2665910.1"/>
    </source>
</evidence>
<feature type="transmembrane region" description="Helical" evidence="1">
    <location>
        <begin position="161"/>
        <end position="183"/>
    </location>
</feature>
<feature type="transmembrane region" description="Helical" evidence="1">
    <location>
        <begin position="117"/>
        <end position="149"/>
    </location>
</feature>
<keyword evidence="1" id="KW-1133">Transmembrane helix</keyword>
<keyword evidence="1" id="KW-0812">Transmembrane</keyword>
<protein>
    <recommendedName>
        <fullName evidence="4">GDT1 family protein</fullName>
    </recommendedName>
</protein>
<evidence type="ECO:0000256" key="1">
    <source>
        <dbReference type="SAM" id="Phobius"/>
    </source>
</evidence>
<evidence type="ECO:0008006" key="4">
    <source>
        <dbReference type="Google" id="ProtNLM"/>
    </source>
</evidence>
<keyword evidence="3" id="KW-1185">Reference proteome</keyword>
<evidence type="ECO:0000313" key="3">
    <source>
        <dbReference type="Proteomes" id="UP000566813"/>
    </source>
</evidence>
<dbReference type="Proteomes" id="UP000566813">
    <property type="component" value="Unassembled WGS sequence"/>
</dbReference>